<dbReference type="RefSeq" id="WP_139179477.1">
    <property type="nucleotide sequence ID" value="NZ_FOCQ01000007.1"/>
</dbReference>
<dbReference type="AlphaFoldDB" id="A0A1H8EQL1"/>
<protein>
    <recommendedName>
        <fullName evidence="3">Heat induced stress protein YflT</fullName>
    </recommendedName>
</protein>
<proteinExistence type="predicted"/>
<dbReference type="EMBL" id="FOCQ01000007">
    <property type="protein sequence ID" value="SEN21167.1"/>
    <property type="molecule type" value="Genomic_DNA"/>
</dbReference>
<sequence length="126" mass="13856">MAEKYIFGYFRTIEAAQKAAEELKNHGFNDLQIDRFSPMSGGNHHDFDDDFENPFTNQAISLTTSTLGSPNRNNDYNILAAAHPDASAMAGGSGFNTPEDVCLTVFTDPKRYDEAYALLEKAGAKL</sequence>
<organism evidence="1 2">
    <name type="scientific">Lihuaxuella thermophila</name>
    <dbReference type="NCBI Taxonomy" id="1173111"/>
    <lineage>
        <taxon>Bacteria</taxon>
        <taxon>Bacillati</taxon>
        <taxon>Bacillota</taxon>
        <taxon>Bacilli</taxon>
        <taxon>Bacillales</taxon>
        <taxon>Thermoactinomycetaceae</taxon>
        <taxon>Lihuaxuella</taxon>
    </lineage>
</organism>
<name>A0A1H8EQL1_9BACL</name>
<dbReference type="STRING" id="1173111.SAMN05444955_10792"/>
<reference evidence="1 2" key="1">
    <citation type="submission" date="2016-10" db="EMBL/GenBank/DDBJ databases">
        <authorList>
            <person name="de Groot N.N."/>
        </authorList>
    </citation>
    <scope>NUCLEOTIDE SEQUENCE [LARGE SCALE GENOMIC DNA]</scope>
    <source>
        <strain evidence="1 2">DSM 46701</strain>
    </source>
</reference>
<gene>
    <name evidence="1" type="ORF">SAMN05444955_10792</name>
</gene>
<accession>A0A1H8EQL1</accession>
<keyword evidence="2" id="KW-1185">Reference proteome</keyword>
<evidence type="ECO:0000313" key="2">
    <source>
        <dbReference type="Proteomes" id="UP000199695"/>
    </source>
</evidence>
<dbReference type="OrthoDB" id="2375806at2"/>
<evidence type="ECO:0008006" key="3">
    <source>
        <dbReference type="Google" id="ProtNLM"/>
    </source>
</evidence>
<evidence type="ECO:0000313" key="1">
    <source>
        <dbReference type="EMBL" id="SEN21167.1"/>
    </source>
</evidence>
<dbReference type="Proteomes" id="UP000199695">
    <property type="component" value="Unassembled WGS sequence"/>
</dbReference>